<comment type="function">
    <text evidence="12">Catalyzes the conversion of uracil and 5-phospho-alpha-D-ribose 1-diphosphate (PRPP) to UMP and diphosphate.</text>
</comment>
<dbReference type="CDD" id="cd06223">
    <property type="entry name" value="PRTases_typeI"/>
    <property type="match status" value="1"/>
</dbReference>
<comment type="caution">
    <text evidence="16">The sequence shown here is derived from an EMBL/GenBank/DDBJ whole genome shotgun (WGS) entry which is preliminary data.</text>
</comment>
<keyword evidence="7 16" id="KW-0808">Transferase</keyword>
<protein>
    <recommendedName>
        <fullName evidence="13">Uracil phosphoribosyltransferase</fullName>
        <ecNumber evidence="4">2.4.2.9</ecNumber>
    </recommendedName>
    <alternativeName>
        <fullName evidence="10">UMP pyrophosphorylase</fullName>
    </alternativeName>
    <alternativeName>
        <fullName evidence="14">UPRTase</fullName>
    </alternativeName>
</protein>
<evidence type="ECO:0000256" key="1">
    <source>
        <dbReference type="ARBA" id="ARBA00001946"/>
    </source>
</evidence>
<dbReference type="Pfam" id="PF14681">
    <property type="entry name" value="UPRTase"/>
    <property type="match status" value="1"/>
</dbReference>
<evidence type="ECO:0000256" key="14">
    <source>
        <dbReference type="ARBA" id="ARBA00079807"/>
    </source>
</evidence>
<evidence type="ECO:0000256" key="7">
    <source>
        <dbReference type="ARBA" id="ARBA00022679"/>
    </source>
</evidence>
<dbReference type="AlphaFoldDB" id="A0A2W7ISX4"/>
<dbReference type="Proteomes" id="UP000249542">
    <property type="component" value="Unassembled WGS sequence"/>
</dbReference>
<comment type="catalytic activity">
    <reaction evidence="11">
        <text>UMP + diphosphate = 5-phospho-alpha-D-ribose 1-diphosphate + uracil</text>
        <dbReference type="Rhea" id="RHEA:13017"/>
        <dbReference type="ChEBI" id="CHEBI:17568"/>
        <dbReference type="ChEBI" id="CHEBI:33019"/>
        <dbReference type="ChEBI" id="CHEBI:57865"/>
        <dbReference type="ChEBI" id="CHEBI:58017"/>
        <dbReference type="EC" id="2.4.2.9"/>
    </reaction>
</comment>
<dbReference type="EC" id="2.4.2.9" evidence="4"/>
<evidence type="ECO:0000256" key="5">
    <source>
        <dbReference type="ARBA" id="ARBA00022533"/>
    </source>
</evidence>
<accession>A0A2W7ISX4</accession>
<dbReference type="RefSeq" id="WP_111540219.1">
    <property type="nucleotide sequence ID" value="NZ_QKYV01000002.1"/>
</dbReference>
<keyword evidence="8" id="KW-0547">Nucleotide-binding</keyword>
<keyword evidence="6 16" id="KW-0328">Glycosyltransferase</keyword>
<dbReference type="FunFam" id="3.40.50.2020:FF:000023">
    <property type="entry name" value="Probable uracil phosphoribosyltransferase"/>
    <property type="match status" value="1"/>
</dbReference>
<reference evidence="16 17" key="1">
    <citation type="submission" date="2018-06" db="EMBL/GenBank/DDBJ databases">
        <title>Genomic Encyclopedia of Archaeal and Bacterial Type Strains, Phase II (KMG-II): from individual species to whole genera.</title>
        <authorList>
            <person name="Goeker M."/>
        </authorList>
    </citation>
    <scope>NUCLEOTIDE SEQUENCE [LARGE SCALE GENOMIC DNA]</scope>
    <source>
        <strain evidence="16 17">DSM 15361</strain>
    </source>
</reference>
<dbReference type="EMBL" id="QKYV01000002">
    <property type="protein sequence ID" value="PZW42567.1"/>
    <property type="molecule type" value="Genomic_DNA"/>
</dbReference>
<organism evidence="16 17">
    <name type="scientific">Mesonia algae</name>
    <dbReference type="NCBI Taxonomy" id="213248"/>
    <lineage>
        <taxon>Bacteria</taxon>
        <taxon>Pseudomonadati</taxon>
        <taxon>Bacteroidota</taxon>
        <taxon>Flavobacteriia</taxon>
        <taxon>Flavobacteriales</taxon>
        <taxon>Flavobacteriaceae</taxon>
        <taxon>Mesonia</taxon>
    </lineage>
</organism>
<keyword evidence="5" id="KW-0021">Allosteric enzyme</keyword>
<feature type="domain" description="Phosphoribosyltransferase" evidence="15">
    <location>
        <begin position="9"/>
        <end position="214"/>
    </location>
</feature>
<keyword evidence="9" id="KW-0342">GTP-binding</keyword>
<dbReference type="SUPFAM" id="SSF53271">
    <property type="entry name" value="PRTase-like"/>
    <property type="match status" value="1"/>
</dbReference>
<proteinExistence type="inferred from homology"/>
<dbReference type="PANTHER" id="PTHR11608:SF0">
    <property type="entry name" value="BIFUNCTIONAL PROTEIN PYRR"/>
    <property type="match status" value="1"/>
</dbReference>
<name>A0A2W7ISX4_9FLAO</name>
<dbReference type="InterPro" id="IPR000836">
    <property type="entry name" value="PRTase_dom"/>
</dbReference>
<evidence type="ECO:0000256" key="12">
    <source>
        <dbReference type="ARBA" id="ARBA00056901"/>
    </source>
</evidence>
<dbReference type="PANTHER" id="PTHR11608">
    <property type="entry name" value="BIFUNCTIONAL PROTEIN PYRR"/>
    <property type="match status" value="1"/>
</dbReference>
<evidence type="ECO:0000256" key="10">
    <source>
        <dbReference type="ARBA" id="ARBA00031082"/>
    </source>
</evidence>
<comment type="cofactor">
    <cofactor evidence="1">
        <name>Mg(2+)</name>
        <dbReference type="ChEBI" id="CHEBI:18420"/>
    </cofactor>
</comment>
<evidence type="ECO:0000256" key="11">
    <source>
        <dbReference type="ARBA" id="ARBA00052919"/>
    </source>
</evidence>
<dbReference type="NCBIfam" id="NF001097">
    <property type="entry name" value="PRK00129.1"/>
    <property type="match status" value="1"/>
</dbReference>
<dbReference type="GO" id="GO:0005525">
    <property type="term" value="F:GTP binding"/>
    <property type="evidence" value="ECO:0007669"/>
    <property type="project" value="UniProtKB-KW"/>
</dbReference>
<evidence type="ECO:0000313" key="16">
    <source>
        <dbReference type="EMBL" id="PZW42567.1"/>
    </source>
</evidence>
<evidence type="ECO:0000313" key="17">
    <source>
        <dbReference type="Proteomes" id="UP000249542"/>
    </source>
</evidence>
<comment type="pathway">
    <text evidence="2">Pyrimidine metabolism; UMP biosynthesis via salvage pathway; UMP from uracil: step 1/1.</text>
</comment>
<gene>
    <name evidence="16" type="ORF">LX95_00881</name>
</gene>
<dbReference type="Gene3D" id="3.40.50.2020">
    <property type="match status" value="1"/>
</dbReference>
<keyword evidence="17" id="KW-1185">Reference proteome</keyword>
<evidence type="ECO:0000259" key="15">
    <source>
        <dbReference type="Pfam" id="PF14681"/>
    </source>
</evidence>
<evidence type="ECO:0000256" key="8">
    <source>
        <dbReference type="ARBA" id="ARBA00022741"/>
    </source>
</evidence>
<dbReference type="InterPro" id="IPR029057">
    <property type="entry name" value="PRTase-like"/>
</dbReference>
<evidence type="ECO:0000256" key="6">
    <source>
        <dbReference type="ARBA" id="ARBA00022676"/>
    </source>
</evidence>
<sequence>MHIHHLLSENSVANTFISELRNVEVQKDQMRFRRNIERVGEILSYELSKKLSYQPQTITTPLGESSLQTIKNELVICSILRAGLPLHQGLLNYFDKAENSFISAYRHHPNNDDEFEIKVEYLASPSLEDKTLILADPMLATGRSFVNVFKALKDVGQPKEIHLVAVIGAEEGIQLLEKEFPEHTHLWIATIDPHLNDKGYIVPGLGDAGDLCYGSKMQH</sequence>
<evidence type="ECO:0000256" key="9">
    <source>
        <dbReference type="ARBA" id="ARBA00023134"/>
    </source>
</evidence>
<evidence type="ECO:0000256" key="4">
    <source>
        <dbReference type="ARBA" id="ARBA00011894"/>
    </source>
</evidence>
<dbReference type="InterPro" id="IPR050137">
    <property type="entry name" value="PyrR_bifunctional"/>
</dbReference>
<evidence type="ECO:0000256" key="2">
    <source>
        <dbReference type="ARBA" id="ARBA00005180"/>
    </source>
</evidence>
<dbReference type="GO" id="GO:0004845">
    <property type="term" value="F:uracil phosphoribosyltransferase activity"/>
    <property type="evidence" value="ECO:0007669"/>
    <property type="project" value="UniProtKB-EC"/>
</dbReference>
<evidence type="ECO:0000256" key="13">
    <source>
        <dbReference type="ARBA" id="ARBA00072146"/>
    </source>
</evidence>
<evidence type="ECO:0000256" key="3">
    <source>
        <dbReference type="ARBA" id="ARBA00009516"/>
    </source>
</evidence>
<comment type="similarity">
    <text evidence="3">Belongs to the UPRTase family.</text>
</comment>